<evidence type="ECO:0000256" key="3">
    <source>
        <dbReference type="ARBA" id="ARBA00022701"/>
    </source>
</evidence>
<reference evidence="13" key="1">
    <citation type="submission" date="2021-02" db="EMBL/GenBank/DDBJ databases">
        <authorList>
            <person name="Nowell W R."/>
        </authorList>
    </citation>
    <scope>NUCLEOTIDE SEQUENCE</scope>
</reference>
<dbReference type="InterPro" id="IPR027417">
    <property type="entry name" value="P-loop_NTPase"/>
</dbReference>
<keyword evidence="9" id="KW-0505">Motor protein</keyword>
<accession>A0A8S3G4W9</accession>
<comment type="caution">
    <text evidence="13">The sequence shown here is derived from an EMBL/GenBank/DDBJ whole genome shotgun (WGS) entry which is preliminary data.</text>
</comment>
<dbReference type="FunFam" id="1.10.8.710:FF:000001">
    <property type="entry name" value="Dynein axonemal heavy chain 2"/>
    <property type="match status" value="1"/>
</dbReference>
<evidence type="ECO:0000256" key="2">
    <source>
        <dbReference type="ARBA" id="ARBA00022490"/>
    </source>
</evidence>
<evidence type="ECO:0000256" key="11">
    <source>
        <dbReference type="ARBA" id="ARBA00023273"/>
    </source>
</evidence>
<evidence type="ECO:0000256" key="5">
    <source>
        <dbReference type="ARBA" id="ARBA00022840"/>
    </source>
</evidence>
<dbReference type="FunFam" id="3.40.50.300:FF:000044">
    <property type="entry name" value="Dynein heavy chain 5, axonemal"/>
    <property type="match status" value="1"/>
</dbReference>
<keyword evidence="3" id="KW-0493">Microtubule</keyword>
<feature type="non-terminal residue" evidence="13">
    <location>
        <position position="247"/>
    </location>
</feature>
<dbReference type="InterPro" id="IPR043157">
    <property type="entry name" value="Dynein_AAA1S"/>
</dbReference>
<dbReference type="PANTHER" id="PTHR22878">
    <property type="entry name" value="DYNEIN HEAVY CHAIN 6, AXONEMAL-LIKE-RELATED"/>
    <property type="match status" value="1"/>
</dbReference>
<comment type="subcellular location">
    <subcellularLocation>
        <location evidence="1">Cytoplasm</location>
        <location evidence="1">Cytoskeleton</location>
        <location evidence="1">Cilium axoneme</location>
    </subcellularLocation>
</comment>
<organism evidence="13 14">
    <name type="scientific">Rotaria magnacalcarata</name>
    <dbReference type="NCBI Taxonomy" id="392030"/>
    <lineage>
        <taxon>Eukaryota</taxon>
        <taxon>Metazoa</taxon>
        <taxon>Spiralia</taxon>
        <taxon>Gnathifera</taxon>
        <taxon>Rotifera</taxon>
        <taxon>Eurotatoria</taxon>
        <taxon>Bdelloidea</taxon>
        <taxon>Philodinida</taxon>
        <taxon>Philodinidae</taxon>
        <taxon>Rotaria</taxon>
    </lineage>
</organism>
<dbReference type="Gene3D" id="1.10.8.710">
    <property type="match status" value="1"/>
</dbReference>
<evidence type="ECO:0000256" key="6">
    <source>
        <dbReference type="ARBA" id="ARBA00023017"/>
    </source>
</evidence>
<evidence type="ECO:0000256" key="7">
    <source>
        <dbReference type="ARBA" id="ARBA00023054"/>
    </source>
</evidence>
<sequence length="247" mass="27543">ALSMFLGCAPAGPAGTGKTESIKDLAKAMGLLCVVTNCGEGMDYQSMGKNLNGLCQTGAWGCFDEFNRIEASVLSVVSTQVKSIQQALSLHLKEFSFEHNQIQLLSTVGIFVTMNPGYAGRTELPESVKTLFRPVVVIVPDMQYIGEIKLFANGFIHAKILAKKMVTLYRYASELLSKQYHYDWGLRSFKAVLSMTGYLKRTSMKDDLEEIVLLKALRDTNIPKFIYEDAHLFRTLLNDLFPNIHCP</sequence>
<proteinExistence type="predicted"/>
<evidence type="ECO:0000259" key="12">
    <source>
        <dbReference type="Pfam" id="PF12774"/>
    </source>
</evidence>
<protein>
    <recommendedName>
        <fullName evidence="12">Dynein heavy chain hydrolytic ATP-binding dynein motor region domain-containing protein</fullName>
    </recommendedName>
</protein>
<keyword evidence="10" id="KW-0206">Cytoskeleton</keyword>
<dbReference type="InterPro" id="IPR035699">
    <property type="entry name" value="AAA_6"/>
</dbReference>
<keyword evidence="11" id="KW-0966">Cell projection</keyword>
<dbReference type="AlphaFoldDB" id="A0A8S3G4W9"/>
<dbReference type="Proteomes" id="UP000681720">
    <property type="component" value="Unassembled WGS sequence"/>
</dbReference>
<dbReference type="SUPFAM" id="SSF52540">
    <property type="entry name" value="P-loop containing nucleoside triphosphate hydrolases"/>
    <property type="match status" value="1"/>
</dbReference>
<keyword evidence="7" id="KW-0175">Coiled coil</keyword>
<dbReference type="GO" id="GO:0005524">
    <property type="term" value="F:ATP binding"/>
    <property type="evidence" value="ECO:0007669"/>
    <property type="project" value="UniProtKB-KW"/>
</dbReference>
<evidence type="ECO:0000256" key="9">
    <source>
        <dbReference type="ARBA" id="ARBA00023175"/>
    </source>
</evidence>
<evidence type="ECO:0000256" key="10">
    <source>
        <dbReference type="ARBA" id="ARBA00023212"/>
    </source>
</evidence>
<evidence type="ECO:0000313" key="14">
    <source>
        <dbReference type="Proteomes" id="UP000681720"/>
    </source>
</evidence>
<dbReference type="EMBL" id="CAJOBJ010287134">
    <property type="protein sequence ID" value="CAF5150192.1"/>
    <property type="molecule type" value="Genomic_DNA"/>
</dbReference>
<evidence type="ECO:0000256" key="1">
    <source>
        <dbReference type="ARBA" id="ARBA00004430"/>
    </source>
</evidence>
<dbReference type="Pfam" id="PF12774">
    <property type="entry name" value="AAA_6"/>
    <property type="match status" value="1"/>
</dbReference>
<dbReference type="GO" id="GO:0030286">
    <property type="term" value="C:dynein complex"/>
    <property type="evidence" value="ECO:0007669"/>
    <property type="project" value="UniProtKB-KW"/>
</dbReference>
<dbReference type="GO" id="GO:0005874">
    <property type="term" value="C:microtubule"/>
    <property type="evidence" value="ECO:0007669"/>
    <property type="project" value="UniProtKB-KW"/>
</dbReference>
<dbReference type="GO" id="GO:0007018">
    <property type="term" value="P:microtubule-based movement"/>
    <property type="evidence" value="ECO:0007669"/>
    <property type="project" value="InterPro"/>
</dbReference>
<dbReference type="GO" id="GO:0005930">
    <property type="term" value="C:axoneme"/>
    <property type="evidence" value="ECO:0007669"/>
    <property type="project" value="UniProtKB-SubCell"/>
</dbReference>
<keyword evidence="8" id="KW-0969">Cilium</keyword>
<evidence type="ECO:0000256" key="4">
    <source>
        <dbReference type="ARBA" id="ARBA00022741"/>
    </source>
</evidence>
<dbReference type="Gene3D" id="3.40.50.300">
    <property type="entry name" value="P-loop containing nucleotide triphosphate hydrolases"/>
    <property type="match status" value="1"/>
</dbReference>
<feature type="non-terminal residue" evidence="13">
    <location>
        <position position="1"/>
    </location>
</feature>
<dbReference type="GO" id="GO:0045505">
    <property type="term" value="F:dynein intermediate chain binding"/>
    <property type="evidence" value="ECO:0007669"/>
    <property type="project" value="InterPro"/>
</dbReference>
<evidence type="ECO:0000256" key="8">
    <source>
        <dbReference type="ARBA" id="ARBA00023069"/>
    </source>
</evidence>
<dbReference type="PANTHER" id="PTHR22878:SF63">
    <property type="entry name" value="DYNEIN AXONEMAL HEAVY CHAIN 10"/>
    <property type="match status" value="1"/>
</dbReference>
<keyword evidence="2" id="KW-0963">Cytoplasm</keyword>
<dbReference type="InterPro" id="IPR026983">
    <property type="entry name" value="DHC"/>
</dbReference>
<feature type="domain" description="Dynein heavy chain hydrolytic ATP-binding dynein motor region" evidence="12">
    <location>
        <begin position="1"/>
        <end position="246"/>
    </location>
</feature>
<keyword evidence="4" id="KW-0547">Nucleotide-binding</keyword>
<name>A0A8S3G4W9_9BILA</name>
<keyword evidence="5" id="KW-0067">ATP-binding</keyword>
<keyword evidence="6" id="KW-0243">Dynein</keyword>
<gene>
    <name evidence="13" type="ORF">GIL414_LOCUS65028</name>
</gene>
<evidence type="ECO:0000313" key="13">
    <source>
        <dbReference type="EMBL" id="CAF5150192.1"/>
    </source>
</evidence>
<dbReference type="GO" id="GO:0051959">
    <property type="term" value="F:dynein light intermediate chain binding"/>
    <property type="evidence" value="ECO:0007669"/>
    <property type="project" value="InterPro"/>
</dbReference>